<evidence type="ECO:0000313" key="2">
    <source>
        <dbReference type="EMBL" id="MFC4871107.1"/>
    </source>
</evidence>
<feature type="transmembrane region" description="Helical" evidence="1">
    <location>
        <begin position="34"/>
        <end position="52"/>
    </location>
</feature>
<sequence length="356" mass="40577">MKDQRHIVNDKITFRELVLRIGSWTKVFAGQWKSILAITVCGALLGLLASLIKKPVYTAETTFVLEESDMGGFGNFSGIASMLGINLGSLGSESGLFKGDNIMELYRSESMLSSTLLSPFDGEEDLLVDRYIAFNKLAKKWRKKVDFDRLDFSLQRDDFSVQQDSVLREIVKEIRKKNLNVDKPDRKLNIIKVSISSKDEPFSKAFNENLVENVNHFYLRTKTKKTSDNLAILQYQADSVRRILDESLKNLAQFQDRVPNPNPLLQQGTVEAKSRQVDIQASSAVYQEVVKNLEIAKINHRNNTPLIQIIDRPRLPLEESRIEKKTGILVGGLVFFILALFFIYIRTLYVFHLSPE</sequence>
<dbReference type="Proteomes" id="UP001595818">
    <property type="component" value="Unassembled WGS sequence"/>
</dbReference>
<comment type="caution">
    <text evidence="2">The sequence shown here is derived from an EMBL/GenBank/DDBJ whole genome shotgun (WGS) entry which is preliminary data.</text>
</comment>
<proteinExistence type="predicted"/>
<dbReference type="PANTHER" id="PTHR32309">
    <property type="entry name" value="TYROSINE-PROTEIN KINASE"/>
    <property type="match status" value="1"/>
</dbReference>
<organism evidence="2 3">
    <name type="scientific">Negadavirga shengliensis</name>
    <dbReference type="NCBI Taxonomy" id="1389218"/>
    <lineage>
        <taxon>Bacteria</taxon>
        <taxon>Pseudomonadati</taxon>
        <taxon>Bacteroidota</taxon>
        <taxon>Cytophagia</taxon>
        <taxon>Cytophagales</taxon>
        <taxon>Cyclobacteriaceae</taxon>
        <taxon>Negadavirga</taxon>
    </lineage>
</organism>
<keyword evidence="1" id="KW-0812">Transmembrane</keyword>
<keyword evidence="3" id="KW-1185">Reference proteome</keyword>
<evidence type="ECO:0000313" key="3">
    <source>
        <dbReference type="Proteomes" id="UP001595818"/>
    </source>
</evidence>
<feature type="transmembrane region" description="Helical" evidence="1">
    <location>
        <begin position="328"/>
        <end position="351"/>
    </location>
</feature>
<reference evidence="3" key="1">
    <citation type="journal article" date="2019" name="Int. J. Syst. Evol. Microbiol.">
        <title>The Global Catalogue of Microorganisms (GCM) 10K type strain sequencing project: providing services to taxonomists for standard genome sequencing and annotation.</title>
        <authorList>
            <consortium name="The Broad Institute Genomics Platform"/>
            <consortium name="The Broad Institute Genome Sequencing Center for Infectious Disease"/>
            <person name="Wu L."/>
            <person name="Ma J."/>
        </authorList>
    </citation>
    <scope>NUCLEOTIDE SEQUENCE [LARGE SCALE GENOMIC DNA]</scope>
    <source>
        <strain evidence="3">CGMCC 4.7466</strain>
    </source>
</reference>
<evidence type="ECO:0000256" key="1">
    <source>
        <dbReference type="SAM" id="Phobius"/>
    </source>
</evidence>
<keyword evidence="1" id="KW-0472">Membrane</keyword>
<dbReference type="RefSeq" id="WP_377062286.1">
    <property type="nucleotide sequence ID" value="NZ_JBHSJJ010000003.1"/>
</dbReference>
<dbReference type="InterPro" id="IPR050445">
    <property type="entry name" value="Bact_polysacc_biosynth/exp"/>
</dbReference>
<accession>A0ABV9SXY1</accession>
<dbReference type="EMBL" id="JBHSJJ010000003">
    <property type="protein sequence ID" value="MFC4871107.1"/>
    <property type="molecule type" value="Genomic_DNA"/>
</dbReference>
<dbReference type="PANTHER" id="PTHR32309:SF31">
    <property type="entry name" value="CAPSULAR EXOPOLYSACCHARIDE FAMILY"/>
    <property type="match status" value="1"/>
</dbReference>
<protein>
    <submittedName>
        <fullName evidence="2">Exopolysaccharide biosynthesis protein</fullName>
    </submittedName>
</protein>
<gene>
    <name evidence="2" type="ORF">ACFPFU_05375</name>
</gene>
<keyword evidence="1" id="KW-1133">Transmembrane helix</keyword>
<name>A0ABV9SXY1_9BACT</name>